<dbReference type="Proteomes" id="UP001597295">
    <property type="component" value="Unassembled WGS sequence"/>
</dbReference>
<dbReference type="Gene3D" id="2.40.10.10">
    <property type="entry name" value="Trypsin-like serine proteases"/>
    <property type="match status" value="1"/>
</dbReference>
<dbReference type="EMBL" id="JBHUIP010000013">
    <property type="protein sequence ID" value="MFD2264532.1"/>
    <property type="molecule type" value="Genomic_DNA"/>
</dbReference>
<accession>A0ABW5DUE1</accession>
<dbReference type="EC" id="3.4.21.-" evidence="4"/>
<dbReference type="Pfam" id="PF00089">
    <property type="entry name" value="Trypsin"/>
    <property type="match status" value="1"/>
</dbReference>
<dbReference type="GO" id="GO:0016787">
    <property type="term" value="F:hydrolase activity"/>
    <property type="evidence" value="ECO:0007669"/>
    <property type="project" value="UniProtKB-KW"/>
</dbReference>
<sequence length="351" mass="36923">MPAKPLLLALCVALSAVPAGAVVILDSTWKQEGGTPKKPGAGFGAHIRLANQPQFSGLVSFSSDGESWGEASGTWIGNDDKHAYILTAGHVYELPAKADDYVVRSPSGKTLKVDKVWTHPRWNGDLESRSGFDLAIVRLEKPIMDAGQPPLLYRGEGEAGQLITFVGFGTRGIGSKGEDERYNEGTGKAAAQGIVDEWTDLDRQAGRNGDAGNFLGVYLPREDGKVENPFGGDTRPASPLVGLLGAGDSGGSAWLQIEGKWVIVGVNSNGDGNAQYGDASWFTRVSPHGDWIARIFPGARFTEDSTPETTDTVEVRPSRSKRAGSGSNSGGEDSGGGSNNVRPATQGVKGN</sequence>
<dbReference type="InterPro" id="IPR001254">
    <property type="entry name" value="Trypsin_dom"/>
</dbReference>
<evidence type="ECO:0000313" key="4">
    <source>
        <dbReference type="EMBL" id="MFD2264532.1"/>
    </source>
</evidence>
<evidence type="ECO:0000259" key="3">
    <source>
        <dbReference type="PROSITE" id="PS50240"/>
    </source>
</evidence>
<feature type="chain" id="PRO_5046008524" evidence="2">
    <location>
        <begin position="22"/>
        <end position="351"/>
    </location>
</feature>
<reference evidence="5" key="1">
    <citation type="journal article" date="2019" name="Int. J. Syst. Evol. Microbiol.">
        <title>The Global Catalogue of Microorganisms (GCM) 10K type strain sequencing project: providing services to taxonomists for standard genome sequencing and annotation.</title>
        <authorList>
            <consortium name="The Broad Institute Genomics Platform"/>
            <consortium name="The Broad Institute Genome Sequencing Center for Infectious Disease"/>
            <person name="Wu L."/>
            <person name="Ma J."/>
        </authorList>
    </citation>
    <scope>NUCLEOTIDE SEQUENCE [LARGE SCALE GENOMIC DNA]</scope>
    <source>
        <strain evidence="5">CGMCC 1.19062</strain>
    </source>
</reference>
<gene>
    <name evidence="4" type="ORF">ACFSM5_16625</name>
</gene>
<protein>
    <submittedName>
        <fullName evidence="4">Trypsin-like serine protease</fullName>
        <ecNumber evidence="4">3.4.21.-</ecNumber>
    </submittedName>
</protein>
<keyword evidence="5" id="KW-1185">Reference proteome</keyword>
<comment type="caution">
    <text evidence="4">The sequence shown here is derived from an EMBL/GenBank/DDBJ whole genome shotgun (WGS) entry which is preliminary data.</text>
</comment>
<dbReference type="PROSITE" id="PS50240">
    <property type="entry name" value="TRYPSIN_DOM"/>
    <property type="match status" value="1"/>
</dbReference>
<organism evidence="4 5">
    <name type="scientific">Lacibacterium aquatile</name>
    <dbReference type="NCBI Taxonomy" id="1168082"/>
    <lineage>
        <taxon>Bacteria</taxon>
        <taxon>Pseudomonadati</taxon>
        <taxon>Pseudomonadota</taxon>
        <taxon>Alphaproteobacteria</taxon>
        <taxon>Rhodospirillales</taxon>
        <taxon>Rhodospirillaceae</taxon>
    </lineage>
</organism>
<name>A0ABW5DUE1_9PROT</name>
<dbReference type="SMART" id="SM00020">
    <property type="entry name" value="Tryp_SPc"/>
    <property type="match status" value="1"/>
</dbReference>
<feature type="region of interest" description="Disordered" evidence="1">
    <location>
        <begin position="302"/>
        <end position="351"/>
    </location>
</feature>
<keyword evidence="4" id="KW-0378">Hydrolase</keyword>
<proteinExistence type="predicted"/>
<evidence type="ECO:0000256" key="2">
    <source>
        <dbReference type="SAM" id="SignalP"/>
    </source>
</evidence>
<evidence type="ECO:0000256" key="1">
    <source>
        <dbReference type="SAM" id="MobiDB-lite"/>
    </source>
</evidence>
<feature type="compositionally biased region" description="Gly residues" evidence="1">
    <location>
        <begin position="327"/>
        <end position="338"/>
    </location>
</feature>
<evidence type="ECO:0000313" key="5">
    <source>
        <dbReference type="Proteomes" id="UP001597295"/>
    </source>
</evidence>
<dbReference type="InterPro" id="IPR043504">
    <property type="entry name" value="Peptidase_S1_PA_chymotrypsin"/>
</dbReference>
<feature type="signal peptide" evidence="2">
    <location>
        <begin position="1"/>
        <end position="21"/>
    </location>
</feature>
<dbReference type="RefSeq" id="WP_379877623.1">
    <property type="nucleotide sequence ID" value="NZ_JBHUIP010000013.1"/>
</dbReference>
<dbReference type="SUPFAM" id="SSF50494">
    <property type="entry name" value="Trypsin-like serine proteases"/>
    <property type="match status" value="1"/>
</dbReference>
<keyword evidence="2" id="KW-0732">Signal</keyword>
<dbReference type="InterPro" id="IPR009003">
    <property type="entry name" value="Peptidase_S1_PA"/>
</dbReference>
<feature type="domain" description="Peptidase S1" evidence="3">
    <location>
        <begin position="31"/>
        <end position="297"/>
    </location>
</feature>